<evidence type="ECO:0000256" key="14">
    <source>
        <dbReference type="ARBA" id="ARBA00034923"/>
    </source>
</evidence>
<dbReference type="SUPFAM" id="SSF52540">
    <property type="entry name" value="P-loop containing nucleoside triphosphate hydrolases"/>
    <property type="match status" value="1"/>
</dbReference>
<reference evidence="19 20" key="1">
    <citation type="journal article" date="2015" name="Genome Announc.">
        <title>Genomes of Geoalkalibacter ferrihydriticus Z-0531T and Geoalkalibacter subterraneus Red1T, Two Haloalkaliphilic Metal-Reducing Deltaproteobacteria.</title>
        <authorList>
            <person name="Badalamenti J.P."/>
            <person name="Krajmalnik-Brown R."/>
            <person name="Torres C.I."/>
            <person name="Bond D.R."/>
        </authorList>
    </citation>
    <scope>NUCLEOTIDE SEQUENCE [LARGE SCALE GENOMIC DNA]</scope>
    <source>
        <strain evidence="19 20">Red1</strain>
    </source>
</reference>
<evidence type="ECO:0000256" key="7">
    <source>
        <dbReference type="ARBA" id="ARBA00022839"/>
    </source>
</evidence>
<keyword evidence="4" id="KW-0227">DNA damage</keyword>
<evidence type="ECO:0000256" key="6">
    <source>
        <dbReference type="ARBA" id="ARBA00022806"/>
    </source>
</evidence>
<dbReference type="STRING" id="483547.GSUB_00985"/>
<gene>
    <name evidence="19" type="ORF">GSUB_00985</name>
</gene>
<dbReference type="Proteomes" id="UP000035036">
    <property type="component" value="Chromosome"/>
</dbReference>
<keyword evidence="8 16" id="KW-0067">ATP-binding</keyword>
<keyword evidence="9" id="KW-0238">DNA-binding</keyword>
<dbReference type="Gene3D" id="3.40.50.300">
    <property type="entry name" value="P-loop containing nucleotide triphosphate hydrolases"/>
    <property type="match status" value="4"/>
</dbReference>
<dbReference type="PANTHER" id="PTHR11070">
    <property type="entry name" value="UVRD / RECB / PCRA DNA HELICASE FAMILY MEMBER"/>
    <property type="match status" value="1"/>
</dbReference>
<keyword evidence="11" id="KW-0413">Isomerase</keyword>
<dbReference type="Gene3D" id="3.90.320.10">
    <property type="match status" value="1"/>
</dbReference>
<dbReference type="SUPFAM" id="SSF52980">
    <property type="entry name" value="Restriction endonuclease-like"/>
    <property type="match status" value="1"/>
</dbReference>
<evidence type="ECO:0000256" key="15">
    <source>
        <dbReference type="ARBA" id="ARBA00048988"/>
    </source>
</evidence>
<dbReference type="GO" id="GO:0004527">
    <property type="term" value="F:exonuclease activity"/>
    <property type="evidence" value="ECO:0007669"/>
    <property type="project" value="UniProtKB-KW"/>
</dbReference>
<keyword evidence="5 16" id="KW-0378">Hydrolase</keyword>
<organism evidence="19 20">
    <name type="scientific">Geoalkalibacter subterraneus</name>
    <dbReference type="NCBI Taxonomy" id="483547"/>
    <lineage>
        <taxon>Bacteria</taxon>
        <taxon>Pseudomonadati</taxon>
        <taxon>Thermodesulfobacteriota</taxon>
        <taxon>Desulfuromonadia</taxon>
        <taxon>Desulfuromonadales</taxon>
        <taxon>Geoalkalibacteraceae</taxon>
        <taxon>Geoalkalibacter</taxon>
    </lineage>
</organism>
<dbReference type="InterPro" id="IPR011335">
    <property type="entry name" value="Restrct_endonuc-II-like"/>
</dbReference>
<name>A0A0B5FN69_9BACT</name>
<keyword evidence="3 16" id="KW-0547">Nucleotide-binding</keyword>
<dbReference type="GO" id="GO:0003677">
    <property type="term" value="F:DNA binding"/>
    <property type="evidence" value="ECO:0007669"/>
    <property type="project" value="UniProtKB-KW"/>
</dbReference>
<dbReference type="InterPro" id="IPR011604">
    <property type="entry name" value="PDDEXK-like_dom_sf"/>
</dbReference>
<dbReference type="PANTHER" id="PTHR11070:SF2">
    <property type="entry name" value="ATP-DEPENDENT DNA HELICASE SRS2"/>
    <property type="match status" value="1"/>
</dbReference>
<dbReference type="InterPro" id="IPR038726">
    <property type="entry name" value="PDDEXK_AddAB-type"/>
</dbReference>
<evidence type="ECO:0000256" key="8">
    <source>
        <dbReference type="ARBA" id="ARBA00022840"/>
    </source>
</evidence>
<dbReference type="GO" id="GO:0000725">
    <property type="term" value="P:recombinational repair"/>
    <property type="evidence" value="ECO:0007669"/>
    <property type="project" value="TreeGrafter"/>
</dbReference>
<dbReference type="InterPro" id="IPR027417">
    <property type="entry name" value="P-loop_NTPase"/>
</dbReference>
<feature type="domain" description="UvrD-like helicase ATP-binding" evidence="17">
    <location>
        <begin position="1"/>
        <end position="418"/>
    </location>
</feature>
<dbReference type="InterPro" id="IPR014016">
    <property type="entry name" value="UvrD-like_ATP-bd"/>
</dbReference>
<dbReference type="Pfam" id="PF00580">
    <property type="entry name" value="UvrD-helicase"/>
    <property type="match status" value="2"/>
</dbReference>
<evidence type="ECO:0000259" key="18">
    <source>
        <dbReference type="PROSITE" id="PS51217"/>
    </source>
</evidence>
<evidence type="ECO:0000256" key="10">
    <source>
        <dbReference type="ARBA" id="ARBA00023204"/>
    </source>
</evidence>
<feature type="domain" description="UvrD-like helicase C-terminal" evidence="18">
    <location>
        <begin position="419"/>
        <end position="708"/>
    </location>
</feature>
<evidence type="ECO:0000256" key="5">
    <source>
        <dbReference type="ARBA" id="ARBA00022801"/>
    </source>
</evidence>
<dbReference type="InterPro" id="IPR014017">
    <property type="entry name" value="DNA_helicase_UvrD-like_C"/>
</dbReference>
<keyword evidence="10" id="KW-0234">DNA repair</keyword>
<evidence type="ECO:0000256" key="2">
    <source>
        <dbReference type="ARBA" id="ARBA00022722"/>
    </source>
</evidence>
<dbReference type="PROSITE" id="PS51217">
    <property type="entry name" value="UVRD_HELICASE_CTER"/>
    <property type="match status" value="1"/>
</dbReference>
<dbReference type="InterPro" id="IPR000212">
    <property type="entry name" value="DNA_helicase_UvrD/REP"/>
</dbReference>
<evidence type="ECO:0000256" key="3">
    <source>
        <dbReference type="ARBA" id="ARBA00022741"/>
    </source>
</evidence>
<dbReference type="OrthoDB" id="9810135at2"/>
<evidence type="ECO:0000256" key="1">
    <source>
        <dbReference type="ARBA" id="ARBA00009922"/>
    </source>
</evidence>
<accession>A0A0B5FN69</accession>
<dbReference type="EC" id="5.6.2.4" evidence="13"/>
<evidence type="ECO:0000256" key="12">
    <source>
        <dbReference type="ARBA" id="ARBA00034617"/>
    </source>
</evidence>
<evidence type="ECO:0000313" key="20">
    <source>
        <dbReference type="Proteomes" id="UP000035036"/>
    </source>
</evidence>
<evidence type="ECO:0000256" key="13">
    <source>
        <dbReference type="ARBA" id="ARBA00034808"/>
    </source>
</evidence>
<evidence type="ECO:0000313" key="19">
    <source>
        <dbReference type="EMBL" id="AJF05445.1"/>
    </source>
</evidence>
<dbReference type="AlphaFoldDB" id="A0A0B5FN69"/>
<keyword evidence="2" id="KW-0540">Nuclease</keyword>
<dbReference type="GO" id="GO:0005524">
    <property type="term" value="F:ATP binding"/>
    <property type="evidence" value="ECO:0007669"/>
    <property type="project" value="UniProtKB-UniRule"/>
</dbReference>
<keyword evidence="20" id="KW-1185">Reference proteome</keyword>
<evidence type="ECO:0000256" key="4">
    <source>
        <dbReference type="ARBA" id="ARBA00022763"/>
    </source>
</evidence>
<evidence type="ECO:0000256" key="9">
    <source>
        <dbReference type="ARBA" id="ARBA00023125"/>
    </source>
</evidence>
<evidence type="ECO:0000259" key="17">
    <source>
        <dbReference type="PROSITE" id="PS51198"/>
    </source>
</evidence>
<comment type="catalytic activity">
    <reaction evidence="15">
        <text>ATP + H2O = ADP + phosphate + H(+)</text>
        <dbReference type="Rhea" id="RHEA:13065"/>
        <dbReference type="ChEBI" id="CHEBI:15377"/>
        <dbReference type="ChEBI" id="CHEBI:15378"/>
        <dbReference type="ChEBI" id="CHEBI:30616"/>
        <dbReference type="ChEBI" id="CHEBI:43474"/>
        <dbReference type="ChEBI" id="CHEBI:456216"/>
        <dbReference type="EC" id="5.6.2.4"/>
    </reaction>
</comment>
<dbReference type="HOGENOM" id="CLU_001114_1_2_7"/>
<feature type="binding site" evidence="16">
    <location>
        <begin position="11"/>
        <end position="18"/>
    </location>
    <ligand>
        <name>ATP</name>
        <dbReference type="ChEBI" id="CHEBI:30616"/>
    </ligand>
</feature>
<evidence type="ECO:0000256" key="16">
    <source>
        <dbReference type="PROSITE-ProRule" id="PRU00560"/>
    </source>
</evidence>
<evidence type="ECO:0000256" key="11">
    <source>
        <dbReference type="ARBA" id="ARBA00023235"/>
    </source>
</evidence>
<sequence length="1060" mass="118428">MSIPQLTIIPAGAGSGKTFTIQNTLAKWVRDNEIDPDRIVAVTFTEAAAAELRGRIREQLVKDGRLEDALRLDQAYISTIHGFGLRLLTEFAFDAGISPAPRLLNEDEEAILIRQALAETDRADGVMGDLDGFGYRYDFTSKKGGEDLFRDRVLELINKLRSIGRLEEDAGLLPHALQHLKSLYGPTELAQNLNRTLHDAVLALLAQFPAELSSLHPDNGTFVRALRADFQALKKAQKSENLETDWQLWKKLRNLRGSKRGTDMPGGYDALVNEVIDAADALPQHPGPLAHAIAHVQALLEASQDCLGRYAQNKREKGLVDYTDMVALSHRMLIGRPEILETFRERVDCLVIDEFQDTNPLQFSLLWALCEAGVPTLVVGDLKQAIMGFQNADSRLLAQLQTLYPEHTQPLTGNWRSTAKLMEWFNAVGQGLFKEQYTALTPHADYPSSLSSLEAVVFGENWRAKEGESSPTEVRPRWTASRIKALLDDPQQCIYDRHQKITRRLRAGDIAILCPTNKKLSDYADALRELGVLSRREADGWFESPVVRLACHALAYVADPCDRHAALVLAVTEMGEQTLQSALSTLLEGELPSGKVFEALRPLKEAPADLSVSELLNQVIDALDLYGVISTWPEAEQARASLLRLQGEAQEFMAANREALASGGYYGSGPKSFLAWLSNRAESENGQPDPRVVDEQAVVLMTWHKSKGKEWPVVVVAGSDAKVKCPLPSTDVKYRDFSDLGAVLEQARIEISPDFAAPETGDRFKEPLWQQAWESALCLLYVVITRAREKVILEWPQYLDNGRERSTVTFWEVLTQTTGMMLDANHLKIGPQQFDCRVMETDRDLPPEYDTGRDLEVSLPTTGRRAIEADLRPIESTPEIITPSSLHAEEVGESSAAMTRRRYSTPLEMELDLEALQKGTLLHRCFELFDLRRDAEIIRGALGAMVSEEDFKRITQAAGDFYHWLDQTYAPIALEREVPILFLDEKGSVVNGFIDLLVETEQGFWIIDHKSDRVEDPEEKFNDYLPQLRCYAAAVAKARPDKPVLGVAINWIVRGEVMGG</sequence>
<keyword evidence="6 16" id="KW-0347">Helicase</keyword>
<dbReference type="KEGG" id="gsb:GSUB_00985"/>
<dbReference type="EMBL" id="CP010311">
    <property type="protein sequence ID" value="AJF05445.1"/>
    <property type="molecule type" value="Genomic_DNA"/>
</dbReference>
<dbReference type="PROSITE" id="PS51198">
    <property type="entry name" value="UVRD_HELICASE_ATP_BIND"/>
    <property type="match status" value="1"/>
</dbReference>
<dbReference type="RefSeq" id="WP_040198768.1">
    <property type="nucleotide sequence ID" value="NZ_CP010311.1"/>
</dbReference>
<protein>
    <recommendedName>
        <fullName evidence="13">DNA 3'-5' helicase</fullName>
        <ecNumber evidence="13">5.6.2.4</ecNumber>
    </recommendedName>
    <alternativeName>
        <fullName evidence="14">DNA 3'-5' helicase II</fullName>
    </alternativeName>
</protein>
<dbReference type="Pfam" id="PF12705">
    <property type="entry name" value="PDDEXK_1"/>
    <property type="match status" value="1"/>
</dbReference>
<dbReference type="InterPro" id="IPR013986">
    <property type="entry name" value="DExx_box_DNA_helicase_dom_sf"/>
</dbReference>
<proteinExistence type="inferred from homology"/>
<dbReference type="Gene3D" id="1.10.10.160">
    <property type="match status" value="1"/>
</dbReference>
<keyword evidence="7" id="KW-0269">Exonuclease</keyword>
<dbReference type="GO" id="GO:0043138">
    <property type="term" value="F:3'-5' DNA helicase activity"/>
    <property type="evidence" value="ECO:0007669"/>
    <property type="project" value="UniProtKB-EC"/>
</dbReference>
<comment type="similarity">
    <text evidence="1">Belongs to the helicase family. UvrD subfamily.</text>
</comment>
<comment type="catalytic activity">
    <reaction evidence="12">
        <text>Couples ATP hydrolysis with the unwinding of duplex DNA by translocating in the 3'-5' direction.</text>
        <dbReference type="EC" id="5.6.2.4"/>
    </reaction>
</comment>